<comment type="caution">
    <text evidence="9">The sequence shown here is derived from an EMBL/GenBank/DDBJ whole genome shotgun (WGS) entry which is preliminary data.</text>
</comment>
<dbReference type="PANTHER" id="PTHR13929:SF0">
    <property type="entry name" value="UBIA PRENYLTRANSFERASE DOMAIN-CONTAINING PROTEIN 1"/>
    <property type="match status" value="1"/>
</dbReference>
<feature type="transmembrane region" description="Helical" evidence="8">
    <location>
        <begin position="183"/>
        <end position="203"/>
    </location>
</feature>
<feature type="transmembrane region" description="Helical" evidence="8">
    <location>
        <begin position="150"/>
        <end position="171"/>
    </location>
</feature>
<dbReference type="GO" id="GO:0016020">
    <property type="term" value="C:membrane"/>
    <property type="evidence" value="ECO:0007669"/>
    <property type="project" value="UniProtKB-SubCell"/>
</dbReference>
<evidence type="ECO:0000256" key="5">
    <source>
        <dbReference type="ARBA" id="ARBA00022692"/>
    </source>
</evidence>
<evidence type="ECO:0000256" key="7">
    <source>
        <dbReference type="ARBA" id="ARBA00023136"/>
    </source>
</evidence>
<feature type="transmembrane region" description="Helical" evidence="8">
    <location>
        <begin position="276"/>
        <end position="305"/>
    </location>
</feature>
<name>A0A9D8KDN3_9DELT</name>
<keyword evidence="7 8" id="KW-0472">Membrane</keyword>
<evidence type="ECO:0000256" key="2">
    <source>
        <dbReference type="ARBA" id="ARBA00004863"/>
    </source>
</evidence>
<dbReference type="AlphaFoldDB" id="A0A9D8KDN3"/>
<organism evidence="9 10">
    <name type="scientific">Candidatus Zymogenus saltonus</name>
    <dbReference type="NCBI Taxonomy" id="2844893"/>
    <lineage>
        <taxon>Bacteria</taxon>
        <taxon>Deltaproteobacteria</taxon>
        <taxon>Candidatus Zymogenia</taxon>
        <taxon>Candidatus Zymogeniales</taxon>
        <taxon>Candidatus Zymogenaceae</taxon>
        <taxon>Candidatus Zymogenus</taxon>
    </lineage>
</organism>
<reference evidence="9" key="2">
    <citation type="submission" date="2021-01" db="EMBL/GenBank/DDBJ databases">
        <authorList>
            <person name="Hahn C.R."/>
            <person name="Youssef N.H."/>
            <person name="Elshahed M."/>
        </authorList>
    </citation>
    <scope>NUCLEOTIDE SEQUENCE</scope>
    <source>
        <strain evidence="9">Zod_Metabat.24</strain>
    </source>
</reference>
<evidence type="ECO:0000313" key="9">
    <source>
        <dbReference type="EMBL" id="MBN1571676.1"/>
    </source>
</evidence>
<evidence type="ECO:0000256" key="8">
    <source>
        <dbReference type="SAM" id="Phobius"/>
    </source>
</evidence>
<dbReference type="GO" id="GO:0004659">
    <property type="term" value="F:prenyltransferase activity"/>
    <property type="evidence" value="ECO:0007669"/>
    <property type="project" value="InterPro"/>
</dbReference>
<dbReference type="GO" id="GO:0009234">
    <property type="term" value="P:menaquinone biosynthetic process"/>
    <property type="evidence" value="ECO:0007669"/>
    <property type="project" value="UniProtKB-KW"/>
</dbReference>
<keyword evidence="4" id="KW-0808">Transferase</keyword>
<evidence type="ECO:0000313" key="10">
    <source>
        <dbReference type="Proteomes" id="UP000809273"/>
    </source>
</evidence>
<dbReference type="EMBL" id="JAFGIX010000003">
    <property type="protein sequence ID" value="MBN1571676.1"/>
    <property type="molecule type" value="Genomic_DNA"/>
</dbReference>
<evidence type="ECO:0000256" key="3">
    <source>
        <dbReference type="ARBA" id="ARBA00022428"/>
    </source>
</evidence>
<dbReference type="InterPro" id="IPR026046">
    <property type="entry name" value="UBIAD1"/>
</dbReference>
<reference evidence="9" key="1">
    <citation type="journal article" date="2021" name="Environ. Microbiol.">
        <title>Genomic characterization of three novel Desulfobacterota classes expand the metabolic and phylogenetic diversity of the phylum.</title>
        <authorList>
            <person name="Murphy C.L."/>
            <person name="Biggerstaff J."/>
            <person name="Eichhorn A."/>
            <person name="Ewing E."/>
            <person name="Shahan R."/>
            <person name="Soriano D."/>
            <person name="Stewart S."/>
            <person name="VanMol K."/>
            <person name="Walker R."/>
            <person name="Walters P."/>
            <person name="Elshahed M.S."/>
            <person name="Youssef N.H."/>
        </authorList>
    </citation>
    <scope>NUCLEOTIDE SEQUENCE</scope>
    <source>
        <strain evidence="9">Zod_Metabat.24</strain>
    </source>
</reference>
<dbReference type="Proteomes" id="UP000809273">
    <property type="component" value="Unassembled WGS sequence"/>
</dbReference>
<dbReference type="InterPro" id="IPR044878">
    <property type="entry name" value="UbiA_sf"/>
</dbReference>
<comment type="subcellular location">
    <subcellularLocation>
        <location evidence="1">Membrane</location>
        <topology evidence="1">Multi-pass membrane protein</topology>
    </subcellularLocation>
</comment>
<proteinExistence type="predicted"/>
<feature type="transmembrane region" description="Helical" evidence="8">
    <location>
        <begin position="121"/>
        <end position="138"/>
    </location>
</feature>
<feature type="transmembrane region" description="Helical" evidence="8">
    <location>
        <begin position="224"/>
        <end position="244"/>
    </location>
</feature>
<dbReference type="PIRSF" id="PIRSF005355">
    <property type="entry name" value="UBIAD1"/>
    <property type="match status" value="1"/>
</dbReference>
<keyword evidence="5 8" id="KW-0812">Transmembrane</keyword>
<accession>A0A9D8KDN3</accession>
<gene>
    <name evidence="9" type="ORF">JW984_00595</name>
</gene>
<dbReference type="CDD" id="cd13962">
    <property type="entry name" value="PT_UbiA_UBIAD1"/>
    <property type="match status" value="1"/>
</dbReference>
<protein>
    <submittedName>
        <fullName evidence="9">Prenyltransferase</fullName>
    </submittedName>
</protein>
<dbReference type="Gene3D" id="1.10.357.140">
    <property type="entry name" value="UbiA prenyltransferase"/>
    <property type="match status" value="1"/>
</dbReference>
<feature type="transmembrane region" description="Helical" evidence="8">
    <location>
        <begin position="97"/>
        <end position="115"/>
    </location>
</feature>
<evidence type="ECO:0000256" key="1">
    <source>
        <dbReference type="ARBA" id="ARBA00004141"/>
    </source>
</evidence>
<evidence type="ECO:0000256" key="4">
    <source>
        <dbReference type="ARBA" id="ARBA00022679"/>
    </source>
</evidence>
<sequence>MKIFKAVRAPFFTASIVPILLGGVEAARYLRGVGGSFDFLLFFLALIGGLSFHASANVINDYFDHRGGTDNINKYYNPFSGGSRLIQDGILTPRETLNISLFYLFLGIAIGIYLLYRTGPLLLIFGLSGIFFTLAYSINRFGLSYIGRGLGDLTIGLSFGPIMLLGTYYVLTLKPCSPSTVLLSVPVAFLITLVLFVNGYPDYEADRITNKHSGVVSLGRKRARYAYLAMVAATYLSVILGVVFKVIPPFALLSLLTLPLAVKAVSTLFREYEDPVAVVSVCGMTVGLHLLTGLLLALGIGIHIFI</sequence>
<dbReference type="PANTHER" id="PTHR13929">
    <property type="entry name" value="1,4-DIHYDROXY-2-NAPHTHOATE OCTAPRENYLTRANSFERASE"/>
    <property type="match status" value="1"/>
</dbReference>
<feature type="transmembrane region" description="Helical" evidence="8">
    <location>
        <begin position="36"/>
        <end position="56"/>
    </location>
</feature>
<comment type="pathway">
    <text evidence="2">Quinol/quinone metabolism; menaquinone biosynthesis.</text>
</comment>
<evidence type="ECO:0000256" key="6">
    <source>
        <dbReference type="ARBA" id="ARBA00022989"/>
    </source>
</evidence>
<keyword evidence="6 8" id="KW-1133">Transmembrane helix</keyword>
<keyword evidence="3" id="KW-0474">Menaquinone biosynthesis</keyword>
<dbReference type="GO" id="GO:0042371">
    <property type="term" value="P:vitamin K biosynthetic process"/>
    <property type="evidence" value="ECO:0007669"/>
    <property type="project" value="TreeGrafter"/>
</dbReference>
<dbReference type="InterPro" id="IPR000537">
    <property type="entry name" value="UbiA_prenyltransferase"/>
</dbReference>
<dbReference type="Pfam" id="PF01040">
    <property type="entry name" value="UbiA"/>
    <property type="match status" value="1"/>
</dbReference>